<organism evidence="2 3">
    <name type="scientific">Arachis hypogaea</name>
    <name type="common">Peanut</name>
    <dbReference type="NCBI Taxonomy" id="3818"/>
    <lineage>
        <taxon>Eukaryota</taxon>
        <taxon>Viridiplantae</taxon>
        <taxon>Streptophyta</taxon>
        <taxon>Embryophyta</taxon>
        <taxon>Tracheophyta</taxon>
        <taxon>Spermatophyta</taxon>
        <taxon>Magnoliopsida</taxon>
        <taxon>eudicotyledons</taxon>
        <taxon>Gunneridae</taxon>
        <taxon>Pentapetalae</taxon>
        <taxon>rosids</taxon>
        <taxon>fabids</taxon>
        <taxon>Fabales</taxon>
        <taxon>Fabaceae</taxon>
        <taxon>Papilionoideae</taxon>
        <taxon>50 kb inversion clade</taxon>
        <taxon>dalbergioids sensu lato</taxon>
        <taxon>Dalbergieae</taxon>
        <taxon>Pterocarpus clade</taxon>
        <taxon>Arachis</taxon>
    </lineage>
</organism>
<dbReference type="AlphaFoldDB" id="A0A445CI68"/>
<keyword evidence="3" id="KW-1185">Reference proteome</keyword>
<reference evidence="2 3" key="1">
    <citation type="submission" date="2019-01" db="EMBL/GenBank/DDBJ databases">
        <title>Sequencing of cultivated peanut Arachis hypogaea provides insights into genome evolution and oil improvement.</title>
        <authorList>
            <person name="Chen X."/>
        </authorList>
    </citation>
    <scope>NUCLEOTIDE SEQUENCE [LARGE SCALE GENOMIC DNA]</scope>
    <source>
        <strain evidence="3">cv. Fuhuasheng</strain>
        <tissue evidence="2">Leaves</tissue>
    </source>
</reference>
<evidence type="ECO:0000313" key="2">
    <source>
        <dbReference type="EMBL" id="RYR50623.1"/>
    </source>
</evidence>
<feature type="region of interest" description="Disordered" evidence="1">
    <location>
        <begin position="1"/>
        <end position="28"/>
    </location>
</feature>
<name>A0A445CI68_ARAHY</name>
<gene>
    <name evidence="2" type="ORF">Ahy_A07g037252</name>
</gene>
<sequence length="48" mass="5557">MGLGGQQRQSRRRGCHFRPRSRREPCVGRGQRKNCMANQHKQQGCCCL</sequence>
<dbReference type="EMBL" id="SDMP01000007">
    <property type="protein sequence ID" value="RYR50623.1"/>
    <property type="molecule type" value="Genomic_DNA"/>
</dbReference>
<protein>
    <submittedName>
        <fullName evidence="2">Uncharacterized protein</fullName>
    </submittedName>
</protein>
<evidence type="ECO:0000313" key="3">
    <source>
        <dbReference type="Proteomes" id="UP000289738"/>
    </source>
</evidence>
<evidence type="ECO:0000256" key="1">
    <source>
        <dbReference type="SAM" id="MobiDB-lite"/>
    </source>
</evidence>
<feature type="compositionally biased region" description="Basic residues" evidence="1">
    <location>
        <begin position="9"/>
        <end position="21"/>
    </location>
</feature>
<proteinExistence type="predicted"/>
<accession>A0A445CI68</accession>
<dbReference type="Proteomes" id="UP000289738">
    <property type="component" value="Chromosome A07"/>
</dbReference>
<comment type="caution">
    <text evidence="2">The sequence shown here is derived from an EMBL/GenBank/DDBJ whole genome shotgun (WGS) entry which is preliminary data.</text>
</comment>